<feature type="transmembrane region" description="Helical" evidence="8">
    <location>
        <begin position="191"/>
        <end position="210"/>
    </location>
</feature>
<sequence length="377" mass="40665">MVTRRIALVSGLALAIAVFIAVAPGHRGWFDVGVYHGTVRHWLAGGDPYDYLRPPTNLYGFTYPPFALLCMLPMALLGWHATVAVSVALNVAASAVLLCWLVDPVARRRGWSRWYAFALGGCLLAFYGPARDTVSFGQVNLLLLVLVLADARLLSGRWARYAGIGVGLAAAVKLTPALFVGYLVVTGRWRAAATAVGTTAAATLLAWWVLPGTSREFWTHTLWDTSRVGNLAYVSNQSLQGALARFGVTDKLPWALAVLVALAIWAWRVRRADVPSGFALTGLAACLVSPVTWVHHLVWVLPALVVLADSGRWRVTGLLYLMLSSSMVWLWWDDGRSALGVLGSNAFVWISLGLLVGLPLAGAGDRTHEKALLSSNA</sequence>
<protein>
    <submittedName>
        <fullName evidence="9">Alpha-1,2-mannosyltransferase</fullName>
        <ecNumber evidence="9">2.4.1.-</ecNumber>
    </submittedName>
</protein>
<comment type="caution">
    <text evidence="9">The sequence shown here is derived from an EMBL/GenBank/DDBJ whole genome shotgun (WGS) entry which is preliminary data.</text>
</comment>
<dbReference type="Proteomes" id="UP000622552">
    <property type="component" value="Unassembled WGS sequence"/>
</dbReference>
<evidence type="ECO:0000256" key="5">
    <source>
        <dbReference type="ARBA" id="ARBA00022989"/>
    </source>
</evidence>
<comment type="similarity">
    <text evidence="7">Belongs to the glycosyltransferase 87 family.</text>
</comment>
<evidence type="ECO:0000256" key="2">
    <source>
        <dbReference type="ARBA" id="ARBA00022475"/>
    </source>
</evidence>
<name>A0A8J7GQU1_9ACTN</name>
<dbReference type="EMBL" id="JADOUF010000001">
    <property type="protein sequence ID" value="MBG6135241.1"/>
    <property type="molecule type" value="Genomic_DNA"/>
</dbReference>
<evidence type="ECO:0000256" key="6">
    <source>
        <dbReference type="ARBA" id="ARBA00023136"/>
    </source>
</evidence>
<dbReference type="InterPro" id="IPR018584">
    <property type="entry name" value="GT87"/>
</dbReference>
<evidence type="ECO:0000256" key="7">
    <source>
        <dbReference type="ARBA" id="ARBA00024033"/>
    </source>
</evidence>
<dbReference type="Pfam" id="PF09594">
    <property type="entry name" value="GT87"/>
    <property type="match status" value="1"/>
</dbReference>
<evidence type="ECO:0000313" key="9">
    <source>
        <dbReference type="EMBL" id="MBG6135241.1"/>
    </source>
</evidence>
<keyword evidence="2" id="KW-1003">Cell membrane</keyword>
<dbReference type="EC" id="2.4.1.-" evidence="9"/>
<evidence type="ECO:0000256" key="3">
    <source>
        <dbReference type="ARBA" id="ARBA00022679"/>
    </source>
</evidence>
<evidence type="ECO:0000256" key="8">
    <source>
        <dbReference type="SAM" id="Phobius"/>
    </source>
</evidence>
<comment type="subcellular location">
    <subcellularLocation>
        <location evidence="1">Cell membrane</location>
        <topology evidence="1">Multi-pass membrane protein</topology>
    </subcellularLocation>
</comment>
<organism evidence="9 10">
    <name type="scientific">Longispora fulva</name>
    <dbReference type="NCBI Taxonomy" id="619741"/>
    <lineage>
        <taxon>Bacteria</taxon>
        <taxon>Bacillati</taxon>
        <taxon>Actinomycetota</taxon>
        <taxon>Actinomycetes</taxon>
        <taxon>Micromonosporales</taxon>
        <taxon>Micromonosporaceae</taxon>
        <taxon>Longispora</taxon>
    </lineage>
</organism>
<dbReference type="AlphaFoldDB" id="A0A8J7GQU1"/>
<reference evidence="9" key="1">
    <citation type="submission" date="2020-11" db="EMBL/GenBank/DDBJ databases">
        <title>Sequencing the genomes of 1000 actinobacteria strains.</title>
        <authorList>
            <person name="Klenk H.-P."/>
        </authorList>
    </citation>
    <scope>NUCLEOTIDE SEQUENCE</scope>
    <source>
        <strain evidence="9">DSM 45356</strain>
    </source>
</reference>
<proteinExistence type="inferred from homology"/>
<dbReference type="GO" id="GO:0005886">
    <property type="term" value="C:plasma membrane"/>
    <property type="evidence" value="ECO:0007669"/>
    <property type="project" value="UniProtKB-SubCell"/>
</dbReference>
<feature type="transmembrane region" description="Helical" evidence="8">
    <location>
        <begin position="338"/>
        <end position="361"/>
    </location>
</feature>
<feature type="transmembrane region" description="Helical" evidence="8">
    <location>
        <begin position="77"/>
        <end position="102"/>
    </location>
</feature>
<feature type="transmembrane region" description="Helical" evidence="8">
    <location>
        <begin position="114"/>
        <end position="130"/>
    </location>
</feature>
<gene>
    <name evidence="9" type="ORF">IW245_001435</name>
</gene>
<keyword evidence="6 8" id="KW-0472">Membrane</keyword>
<feature type="transmembrane region" description="Helical" evidence="8">
    <location>
        <begin position="315"/>
        <end position="332"/>
    </location>
</feature>
<keyword evidence="4 8" id="KW-0812">Transmembrane</keyword>
<keyword evidence="10" id="KW-1185">Reference proteome</keyword>
<feature type="transmembrane region" description="Helical" evidence="8">
    <location>
        <begin position="161"/>
        <end position="185"/>
    </location>
</feature>
<evidence type="ECO:0000256" key="1">
    <source>
        <dbReference type="ARBA" id="ARBA00004651"/>
    </source>
</evidence>
<keyword evidence="3 9" id="KW-0808">Transferase</keyword>
<evidence type="ECO:0000256" key="4">
    <source>
        <dbReference type="ARBA" id="ARBA00022692"/>
    </source>
</evidence>
<accession>A0A8J7GQU1</accession>
<dbReference type="RefSeq" id="WP_197002378.1">
    <property type="nucleotide sequence ID" value="NZ_BONS01000003.1"/>
</dbReference>
<dbReference type="GO" id="GO:0016758">
    <property type="term" value="F:hexosyltransferase activity"/>
    <property type="evidence" value="ECO:0007669"/>
    <property type="project" value="InterPro"/>
</dbReference>
<keyword evidence="9" id="KW-0328">Glycosyltransferase</keyword>
<feature type="transmembrane region" description="Helical" evidence="8">
    <location>
        <begin position="252"/>
        <end position="270"/>
    </location>
</feature>
<evidence type="ECO:0000313" key="10">
    <source>
        <dbReference type="Proteomes" id="UP000622552"/>
    </source>
</evidence>
<keyword evidence="5 8" id="KW-1133">Transmembrane helix</keyword>
<feature type="transmembrane region" description="Helical" evidence="8">
    <location>
        <begin position="282"/>
        <end position="308"/>
    </location>
</feature>